<accession>A0ABT7XNR4</accession>
<keyword evidence="1" id="KW-0808">Transferase</keyword>
<gene>
    <name evidence="4" type="ORF">QU481_09915</name>
</gene>
<dbReference type="RefSeq" id="WP_289829804.1">
    <property type="nucleotide sequence ID" value="NZ_JAUEDK010000014.1"/>
</dbReference>
<proteinExistence type="predicted"/>
<dbReference type="InterPro" id="IPR051016">
    <property type="entry name" value="Diverse_Substrate_AcTransf"/>
</dbReference>
<keyword evidence="5" id="KW-1185">Reference proteome</keyword>
<dbReference type="SUPFAM" id="SSF55729">
    <property type="entry name" value="Acyl-CoA N-acyltransferases (Nat)"/>
    <property type="match status" value="1"/>
</dbReference>
<dbReference type="Proteomes" id="UP001168540">
    <property type="component" value="Unassembled WGS sequence"/>
</dbReference>
<evidence type="ECO:0000256" key="1">
    <source>
        <dbReference type="ARBA" id="ARBA00022679"/>
    </source>
</evidence>
<dbReference type="PROSITE" id="PS51186">
    <property type="entry name" value="GNAT"/>
    <property type="match status" value="1"/>
</dbReference>
<organism evidence="4 5">
    <name type="scientific">Crenobacter oryzisoli</name>
    <dbReference type="NCBI Taxonomy" id="3056844"/>
    <lineage>
        <taxon>Bacteria</taxon>
        <taxon>Pseudomonadati</taxon>
        <taxon>Pseudomonadota</taxon>
        <taxon>Betaproteobacteria</taxon>
        <taxon>Neisseriales</taxon>
        <taxon>Neisseriaceae</taxon>
        <taxon>Crenobacter</taxon>
    </lineage>
</organism>
<dbReference type="PANTHER" id="PTHR10545:SF42">
    <property type="entry name" value="ACETYLTRANSFERASE"/>
    <property type="match status" value="1"/>
</dbReference>
<reference evidence="4" key="1">
    <citation type="submission" date="2023-06" db="EMBL/GenBank/DDBJ databases">
        <authorList>
            <person name="Zhang S."/>
        </authorList>
    </citation>
    <scope>NUCLEOTIDE SEQUENCE</scope>
    <source>
        <strain evidence="4">SG2303</strain>
    </source>
</reference>
<protein>
    <submittedName>
        <fullName evidence="4">GNAT family N-acetyltransferase</fullName>
    </submittedName>
</protein>
<sequence>MTSHLPLRIDAVRPADHTAWLVLWRAYQVFYQVDIPESTSAVTWQRLLDPSEPVYGALAWQGDEAVGLVHWVFHRTSWSIGDDCYLQDLFVQPEQRGGGVGRALIEHVYEQADEAGCASVHWLTHETNHTAQQLYNRIAERSGFIQYCQPL</sequence>
<dbReference type="CDD" id="cd04301">
    <property type="entry name" value="NAT_SF"/>
    <property type="match status" value="1"/>
</dbReference>
<dbReference type="Pfam" id="PF00583">
    <property type="entry name" value="Acetyltransf_1"/>
    <property type="match status" value="1"/>
</dbReference>
<feature type="domain" description="N-acetyltransferase" evidence="3">
    <location>
        <begin position="7"/>
        <end position="151"/>
    </location>
</feature>
<dbReference type="Gene3D" id="3.40.630.30">
    <property type="match status" value="1"/>
</dbReference>
<name>A0ABT7XNR4_9NEIS</name>
<comment type="caution">
    <text evidence="4">The sequence shown here is derived from an EMBL/GenBank/DDBJ whole genome shotgun (WGS) entry which is preliminary data.</text>
</comment>
<keyword evidence="2" id="KW-0012">Acyltransferase</keyword>
<dbReference type="EMBL" id="JAUEDK010000014">
    <property type="protein sequence ID" value="MDN0075204.1"/>
    <property type="molecule type" value="Genomic_DNA"/>
</dbReference>
<evidence type="ECO:0000256" key="2">
    <source>
        <dbReference type="ARBA" id="ARBA00023315"/>
    </source>
</evidence>
<evidence type="ECO:0000313" key="4">
    <source>
        <dbReference type="EMBL" id="MDN0075204.1"/>
    </source>
</evidence>
<dbReference type="PANTHER" id="PTHR10545">
    <property type="entry name" value="DIAMINE N-ACETYLTRANSFERASE"/>
    <property type="match status" value="1"/>
</dbReference>
<evidence type="ECO:0000313" key="5">
    <source>
        <dbReference type="Proteomes" id="UP001168540"/>
    </source>
</evidence>
<evidence type="ECO:0000259" key="3">
    <source>
        <dbReference type="PROSITE" id="PS51186"/>
    </source>
</evidence>
<dbReference type="InterPro" id="IPR000182">
    <property type="entry name" value="GNAT_dom"/>
</dbReference>
<dbReference type="InterPro" id="IPR016181">
    <property type="entry name" value="Acyl_CoA_acyltransferase"/>
</dbReference>